<name>Q49350_MYCGT</name>
<feature type="non-terminal residue" evidence="1">
    <location>
        <position position="1"/>
    </location>
</feature>
<dbReference type="AlphaFoldDB" id="Q49350"/>
<dbReference type="EMBL" id="U02241">
    <property type="protein sequence ID" value="AAA03396.1"/>
    <property type="molecule type" value="Genomic_DNA"/>
</dbReference>
<proteinExistence type="predicted"/>
<accession>Q49350</accession>
<evidence type="ECO:0000313" key="1">
    <source>
        <dbReference type="EMBL" id="AAA03396.1"/>
    </source>
</evidence>
<sequence length="104" mass="11698">LELSIWSRCFNSWISSFSFFSFDREIPISCNLRCALISTLASKKNFNWAFFKTTVPMSLPSITMFLFSASFCCLITAIFLMLGSTAILLAMLATDWVVITVVIS</sequence>
<organism evidence="1">
    <name type="scientific">Mycoplasmoides genitalium</name>
    <name type="common">Mycoplasma genitalium</name>
    <dbReference type="NCBI Taxonomy" id="2097"/>
    <lineage>
        <taxon>Bacteria</taxon>
        <taxon>Bacillati</taxon>
        <taxon>Mycoplasmatota</taxon>
        <taxon>Mycoplasmoidales</taxon>
        <taxon>Mycoplasmoidaceae</taxon>
        <taxon>Mycoplasmoides</taxon>
    </lineage>
</organism>
<reference evidence="1" key="1">
    <citation type="thesis" date="1992" institute="Microbiology and Immunology" country="University of North Carolina Medical School">
        <title>Characterization and analysis of the Mycoplasma genitalium genome.</title>
        <authorList>
            <person name="Peterson S.N."/>
        </authorList>
    </citation>
    <scope>NUCLEOTIDE SEQUENCE</scope>
    <source>
        <strain evidence="1">G-37</strain>
    </source>
</reference>
<reference evidence="1" key="2">
    <citation type="submission" date="1993-09" db="EMBL/GenBank/DDBJ databases">
        <title>Survey of the Mycoplasma genitalium genome using random sequencing.</title>
        <authorList>
            <person name="Peterson S.N."/>
            <person name="Hu P."/>
            <person name="Bott K.F."/>
            <person name="Hutchison C.A."/>
        </authorList>
    </citation>
    <scope>NUCLEOTIDE SEQUENCE</scope>
    <source>
        <strain evidence="1">G-37</strain>
    </source>
</reference>
<protein>
    <submittedName>
        <fullName evidence="1">Uncharacterized protein</fullName>
    </submittedName>
</protein>
<feature type="non-terminal residue" evidence="1">
    <location>
        <position position="104"/>
    </location>
</feature>